<dbReference type="AlphaFoldDB" id="A0A371X8L1"/>
<dbReference type="SUPFAM" id="SSF47616">
    <property type="entry name" value="GST C-terminal domain-like"/>
    <property type="match status" value="1"/>
</dbReference>
<dbReference type="SFLD" id="SFLDS00019">
    <property type="entry name" value="Glutathione_Transferase_(cytos"/>
    <property type="match status" value="1"/>
</dbReference>
<gene>
    <name evidence="3" type="ORF">DY251_17430</name>
</gene>
<dbReference type="Proteomes" id="UP000262379">
    <property type="component" value="Unassembled WGS sequence"/>
</dbReference>
<dbReference type="PANTHER" id="PTHR44051:SF8">
    <property type="entry name" value="GLUTATHIONE S-TRANSFERASE GSTA"/>
    <property type="match status" value="1"/>
</dbReference>
<dbReference type="RefSeq" id="WP_116625190.1">
    <property type="nucleotide sequence ID" value="NZ_QURN01000015.1"/>
</dbReference>
<sequence>MTIVLYGHPFASFVWKPLIALYERDVAFEFRIVDPDHPEHQRRIAELSPTGQFPALVDGENEITESNAVIEYLDLFHGSAVPMIPIGEPGKAIEARMMADIFDDYIHAPMQRIVGDSLRAEQERDARGVTDAHTLLDRAYAWLEPRLQGKEWATCDRFTIADCAAAPALFYSDWVHPISERFSAVRDYRARLLSRPSVARVVDEARPYRKFFPLGAPDRD</sequence>
<accession>A0A371X8L1</accession>
<dbReference type="InterPro" id="IPR040079">
    <property type="entry name" value="Glutathione_S-Trfase"/>
</dbReference>
<dbReference type="SUPFAM" id="SSF52833">
    <property type="entry name" value="Thioredoxin-like"/>
    <property type="match status" value="1"/>
</dbReference>
<protein>
    <submittedName>
        <fullName evidence="3">Glutathione S-transferase family protein</fullName>
    </submittedName>
</protein>
<dbReference type="Pfam" id="PF00043">
    <property type="entry name" value="GST_C"/>
    <property type="match status" value="1"/>
</dbReference>
<dbReference type="Pfam" id="PF13417">
    <property type="entry name" value="GST_N_3"/>
    <property type="match status" value="1"/>
</dbReference>
<reference evidence="4" key="1">
    <citation type="submission" date="2018-08" db="EMBL/GenBank/DDBJ databases">
        <authorList>
            <person name="Im W.T."/>
        </authorList>
    </citation>
    <scope>NUCLEOTIDE SEQUENCE [LARGE SCALE GENOMIC DNA]</scope>
    <source>
        <strain evidence="4">LA-28</strain>
    </source>
</reference>
<dbReference type="PROSITE" id="PS50405">
    <property type="entry name" value="GST_CTER"/>
    <property type="match status" value="1"/>
</dbReference>
<dbReference type="EMBL" id="QURN01000015">
    <property type="protein sequence ID" value="RFC65579.1"/>
    <property type="molecule type" value="Genomic_DNA"/>
</dbReference>
<dbReference type="InterPro" id="IPR036249">
    <property type="entry name" value="Thioredoxin-like_sf"/>
</dbReference>
<organism evidence="3 4">
    <name type="scientific">Mesorhizobium denitrificans</name>
    <dbReference type="NCBI Taxonomy" id="2294114"/>
    <lineage>
        <taxon>Bacteria</taxon>
        <taxon>Pseudomonadati</taxon>
        <taxon>Pseudomonadota</taxon>
        <taxon>Alphaproteobacteria</taxon>
        <taxon>Hyphomicrobiales</taxon>
        <taxon>Phyllobacteriaceae</taxon>
        <taxon>Mesorhizobium</taxon>
    </lineage>
</organism>
<dbReference type="CDD" id="cd00299">
    <property type="entry name" value="GST_C_family"/>
    <property type="match status" value="1"/>
</dbReference>
<dbReference type="InterPro" id="IPR004045">
    <property type="entry name" value="Glutathione_S-Trfase_N"/>
</dbReference>
<dbReference type="PANTHER" id="PTHR44051">
    <property type="entry name" value="GLUTATHIONE S-TRANSFERASE-RELATED"/>
    <property type="match status" value="1"/>
</dbReference>
<evidence type="ECO:0000313" key="3">
    <source>
        <dbReference type="EMBL" id="RFC65579.1"/>
    </source>
</evidence>
<dbReference type="Gene3D" id="3.40.30.10">
    <property type="entry name" value="Glutaredoxin"/>
    <property type="match status" value="1"/>
</dbReference>
<name>A0A371X8L1_9HYPH</name>
<dbReference type="Gene3D" id="1.20.1050.10">
    <property type="match status" value="1"/>
</dbReference>
<evidence type="ECO:0000259" key="1">
    <source>
        <dbReference type="PROSITE" id="PS50404"/>
    </source>
</evidence>
<dbReference type="PROSITE" id="PS50404">
    <property type="entry name" value="GST_NTER"/>
    <property type="match status" value="1"/>
</dbReference>
<dbReference type="GO" id="GO:0016740">
    <property type="term" value="F:transferase activity"/>
    <property type="evidence" value="ECO:0007669"/>
    <property type="project" value="UniProtKB-KW"/>
</dbReference>
<dbReference type="InterPro" id="IPR004046">
    <property type="entry name" value="GST_C"/>
</dbReference>
<evidence type="ECO:0000259" key="2">
    <source>
        <dbReference type="PROSITE" id="PS50405"/>
    </source>
</evidence>
<keyword evidence="4" id="KW-1185">Reference proteome</keyword>
<comment type="caution">
    <text evidence="3">The sequence shown here is derived from an EMBL/GenBank/DDBJ whole genome shotgun (WGS) entry which is preliminary data.</text>
</comment>
<proteinExistence type="predicted"/>
<evidence type="ECO:0000313" key="4">
    <source>
        <dbReference type="Proteomes" id="UP000262379"/>
    </source>
</evidence>
<dbReference type="InterPro" id="IPR010987">
    <property type="entry name" value="Glutathione-S-Trfase_C-like"/>
</dbReference>
<dbReference type="InterPro" id="IPR036282">
    <property type="entry name" value="Glutathione-S-Trfase_C_sf"/>
</dbReference>
<dbReference type="SFLD" id="SFLDG00358">
    <property type="entry name" value="Main_(cytGST)"/>
    <property type="match status" value="1"/>
</dbReference>
<keyword evidence="3" id="KW-0808">Transferase</keyword>
<feature type="domain" description="GST N-terminal" evidence="1">
    <location>
        <begin position="1"/>
        <end position="81"/>
    </location>
</feature>
<feature type="domain" description="GST C-terminal" evidence="2">
    <location>
        <begin position="88"/>
        <end position="211"/>
    </location>
</feature>
<dbReference type="CDD" id="cd00570">
    <property type="entry name" value="GST_N_family"/>
    <property type="match status" value="1"/>
</dbReference>